<dbReference type="PANTHER" id="PTHR23099:SF0">
    <property type="entry name" value="GERM CELL NUCLEAR ACIDIC PROTEIN"/>
    <property type="match status" value="1"/>
</dbReference>
<gene>
    <name evidence="3" type="ORF">PPACK8108_LOCUS23604</name>
</gene>
<organism evidence="3 4">
    <name type="scientific">Phakopsora pachyrhizi</name>
    <name type="common">Asian soybean rust disease fungus</name>
    <dbReference type="NCBI Taxonomy" id="170000"/>
    <lineage>
        <taxon>Eukaryota</taxon>
        <taxon>Fungi</taxon>
        <taxon>Dikarya</taxon>
        <taxon>Basidiomycota</taxon>
        <taxon>Pucciniomycotina</taxon>
        <taxon>Pucciniomycetes</taxon>
        <taxon>Pucciniales</taxon>
        <taxon>Phakopsoraceae</taxon>
        <taxon>Phakopsora</taxon>
    </lineage>
</organism>
<evidence type="ECO:0000313" key="3">
    <source>
        <dbReference type="EMBL" id="CAH7688623.1"/>
    </source>
</evidence>
<evidence type="ECO:0000313" key="4">
    <source>
        <dbReference type="Proteomes" id="UP001153365"/>
    </source>
</evidence>
<dbReference type="SMART" id="SM00731">
    <property type="entry name" value="SprT"/>
    <property type="match status" value="1"/>
</dbReference>
<evidence type="ECO:0000259" key="2">
    <source>
        <dbReference type="SMART" id="SM00731"/>
    </source>
</evidence>
<dbReference type="AlphaFoldDB" id="A0AAV0BQ40"/>
<accession>A0AAV0BQ40</accession>
<protein>
    <submittedName>
        <fullName evidence="3">SprT-like family-domain-containing protein</fullName>
    </submittedName>
</protein>
<reference evidence="3" key="1">
    <citation type="submission" date="2022-06" db="EMBL/GenBank/DDBJ databases">
        <authorList>
            <consortium name="SYNGENTA / RWTH Aachen University"/>
        </authorList>
    </citation>
    <scope>NUCLEOTIDE SEQUENCE</scope>
</reference>
<dbReference type="GO" id="GO:0006950">
    <property type="term" value="P:response to stress"/>
    <property type="evidence" value="ECO:0007669"/>
    <property type="project" value="UniProtKB-ARBA"/>
</dbReference>
<comment type="caution">
    <text evidence="3">The sequence shown here is derived from an EMBL/GenBank/DDBJ whole genome shotgun (WGS) entry which is preliminary data.</text>
</comment>
<dbReference type="Proteomes" id="UP001153365">
    <property type="component" value="Unassembled WGS sequence"/>
</dbReference>
<feature type="non-terminal residue" evidence="3">
    <location>
        <position position="1"/>
    </location>
</feature>
<proteinExistence type="predicted"/>
<sequence length="200" mass="23166">RRVELANNLIELLNQKVFDMKLPEKIEIIWNGRFKSTAGKAKWTLFKNTSGEILRQNVSIELSSKVLDSEQKLKNTLAHELCHVATWIIDHQKDEKHGHYFKTWAARVHKAIPDIIVKTKHDYEITYKYNWGCDRKGCSKIYSRHSKSINPDRHGCVCGGLLVLLPQVKNEVSKKNESTENDSLSQMMNGLKVDEEKNRH</sequence>
<dbReference type="Pfam" id="PF10263">
    <property type="entry name" value="SprT-like"/>
    <property type="match status" value="1"/>
</dbReference>
<dbReference type="InterPro" id="IPR006640">
    <property type="entry name" value="SprT-like_domain"/>
</dbReference>
<feature type="domain" description="SprT-like" evidence="2">
    <location>
        <begin position="3"/>
        <end position="165"/>
    </location>
</feature>
<keyword evidence="4" id="KW-1185">Reference proteome</keyword>
<evidence type="ECO:0000256" key="1">
    <source>
        <dbReference type="SAM" id="MobiDB-lite"/>
    </source>
</evidence>
<dbReference type="EMBL" id="CALTRL010005998">
    <property type="protein sequence ID" value="CAH7688623.1"/>
    <property type="molecule type" value="Genomic_DNA"/>
</dbReference>
<dbReference type="PANTHER" id="PTHR23099">
    <property type="entry name" value="TRANSCRIPTIONAL REGULATOR"/>
    <property type="match status" value="1"/>
</dbReference>
<name>A0AAV0BQ40_PHAPC</name>
<feature type="region of interest" description="Disordered" evidence="1">
    <location>
        <begin position="172"/>
        <end position="200"/>
    </location>
</feature>
<dbReference type="GO" id="GO:0005634">
    <property type="term" value="C:nucleus"/>
    <property type="evidence" value="ECO:0007669"/>
    <property type="project" value="TreeGrafter"/>
</dbReference>